<keyword evidence="3" id="KW-0804">Transcription</keyword>
<dbReference type="Gene3D" id="3.20.80.10">
    <property type="entry name" value="Regulatory factor, effector binding domain"/>
    <property type="match status" value="1"/>
</dbReference>
<dbReference type="SMART" id="SM00342">
    <property type="entry name" value="HTH_ARAC"/>
    <property type="match status" value="1"/>
</dbReference>
<dbReference type="SMART" id="SM00871">
    <property type="entry name" value="AraC_E_bind"/>
    <property type="match status" value="1"/>
</dbReference>
<dbReference type="Pfam" id="PF14526">
    <property type="entry name" value="Cass2"/>
    <property type="match status" value="1"/>
</dbReference>
<proteinExistence type="predicted"/>
<evidence type="ECO:0000313" key="6">
    <source>
        <dbReference type="Proteomes" id="UP000241209"/>
    </source>
</evidence>
<dbReference type="Proteomes" id="UP000241209">
    <property type="component" value="Unassembled WGS sequence"/>
</dbReference>
<dbReference type="InterPro" id="IPR011256">
    <property type="entry name" value="Reg_factor_effector_dom_sf"/>
</dbReference>
<comment type="caution">
    <text evidence="5">The sequence shown here is derived from an EMBL/GenBank/DDBJ whole genome shotgun (WGS) entry which is preliminary data.</text>
</comment>
<reference evidence="5 6" key="1">
    <citation type="journal article" date="2016" name="Front. Microbiol.">
        <title>Comprehensive Phylogenetic Analysis of Bovine Non-aureus Staphylococci Species Based on Whole-Genome Sequencing.</title>
        <authorList>
            <person name="Naushad S."/>
            <person name="Barkema H.W."/>
            <person name="Luby C."/>
            <person name="Condas L.A."/>
            <person name="Nobrega D.B."/>
            <person name="Carson D.A."/>
            <person name="De Buck J."/>
        </authorList>
    </citation>
    <scope>NUCLEOTIDE SEQUENCE [LARGE SCALE GENOMIC DNA]</scope>
    <source>
        <strain evidence="5 6">SNUC 2204</strain>
    </source>
</reference>
<protein>
    <submittedName>
        <fullName evidence="5">AraC family transcriptional regulator</fullName>
    </submittedName>
</protein>
<dbReference type="RefSeq" id="WP_107557097.1">
    <property type="nucleotide sequence ID" value="NZ_JABUYR010000034.1"/>
</dbReference>
<dbReference type="PROSITE" id="PS00041">
    <property type="entry name" value="HTH_ARAC_FAMILY_1"/>
    <property type="match status" value="1"/>
</dbReference>
<dbReference type="GO" id="GO:0043565">
    <property type="term" value="F:sequence-specific DNA binding"/>
    <property type="evidence" value="ECO:0007669"/>
    <property type="project" value="InterPro"/>
</dbReference>
<gene>
    <name evidence="5" type="ORF">BU072_08320</name>
</gene>
<evidence type="ECO:0000256" key="1">
    <source>
        <dbReference type="ARBA" id="ARBA00023015"/>
    </source>
</evidence>
<dbReference type="SUPFAM" id="SSF55136">
    <property type="entry name" value="Probable bacterial effector-binding domain"/>
    <property type="match status" value="1"/>
</dbReference>
<dbReference type="InterPro" id="IPR018062">
    <property type="entry name" value="HTH_AraC-typ_CS"/>
</dbReference>
<dbReference type="PROSITE" id="PS01124">
    <property type="entry name" value="HTH_ARAC_FAMILY_2"/>
    <property type="match status" value="1"/>
</dbReference>
<dbReference type="PANTHER" id="PTHR47504:SF5">
    <property type="entry name" value="RIGHT ORIGIN-BINDING PROTEIN"/>
    <property type="match status" value="1"/>
</dbReference>
<evidence type="ECO:0000256" key="2">
    <source>
        <dbReference type="ARBA" id="ARBA00023125"/>
    </source>
</evidence>
<dbReference type="STRING" id="1167632.GCA_000286335_02389"/>
<dbReference type="AlphaFoldDB" id="A0A2T4PSQ9"/>
<dbReference type="InterPro" id="IPR050959">
    <property type="entry name" value="MarA-like"/>
</dbReference>
<dbReference type="GO" id="GO:0003700">
    <property type="term" value="F:DNA-binding transcription factor activity"/>
    <property type="evidence" value="ECO:0007669"/>
    <property type="project" value="InterPro"/>
</dbReference>
<dbReference type="EMBL" id="PZFK01000015">
    <property type="protein sequence ID" value="PTI29352.1"/>
    <property type="molecule type" value="Genomic_DNA"/>
</dbReference>
<name>A0A2T4PSQ9_9STAP</name>
<organism evidence="5 6">
    <name type="scientific">Mammaliicoccus vitulinus</name>
    <dbReference type="NCBI Taxonomy" id="71237"/>
    <lineage>
        <taxon>Bacteria</taxon>
        <taxon>Bacillati</taxon>
        <taxon>Bacillota</taxon>
        <taxon>Bacilli</taxon>
        <taxon>Bacillales</taxon>
        <taxon>Staphylococcaceae</taxon>
        <taxon>Mammaliicoccus</taxon>
    </lineage>
</organism>
<dbReference type="InterPro" id="IPR018060">
    <property type="entry name" value="HTH_AraC"/>
</dbReference>
<sequence>MEVIKVLQRAIVHIEDHLLSDIDLQTLSEHVDESPFHLNQTFTMVIGMTPLEYQIARKMTEAAFDILSGHSRILDIALKYGYKDAHAFAHDYNAYHGISPLQTKTHQSMLKIKKRVSIKLTSTETEPLNYSLQYKDDLKLVGKNHHYHSNELDNHFLIPDLLEMLIENRYIEDFIKYNDVKPHQLFVVRRPLIDGLEVFVGVPSDRYPGHLDNYYLPGHHFATFNLQGELDFVVSEAWHHIENQWQLKMPYLHDDFYVEVYPLDVNFEQETSKVQLWIPIDHKITN</sequence>
<keyword evidence="2" id="KW-0238">DNA-binding</keyword>
<evidence type="ECO:0000313" key="5">
    <source>
        <dbReference type="EMBL" id="PTI29352.1"/>
    </source>
</evidence>
<keyword evidence="1" id="KW-0805">Transcription regulation</keyword>
<dbReference type="PANTHER" id="PTHR47504">
    <property type="entry name" value="RIGHT ORIGIN-BINDING PROTEIN"/>
    <property type="match status" value="1"/>
</dbReference>
<feature type="domain" description="HTH araC/xylS-type" evidence="4">
    <location>
        <begin position="8"/>
        <end position="106"/>
    </location>
</feature>
<dbReference type="SUPFAM" id="SSF46689">
    <property type="entry name" value="Homeodomain-like"/>
    <property type="match status" value="2"/>
</dbReference>
<dbReference type="InterPro" id="IPR009057">
    <property type="entry name" value="Homeodomain-like_sf"/>
</dbReference>
<accession>A0A2T4PSQ9</accession>
<evidence type="ECO:0000259" key="4">
    <source>
        <dbReference type="PROSITE" id="PS01124"/>
    </source>
</evidence>
<dbReference type="InterPro" id="IPR010499">
    <property type="entry name" value="AraC_E-bd"/>
</dbReference>
<evidence type="ECO:0000256" key="3">
    <source>
        <dbReference type="ARBA" id="ARBA00023163"/>
    </source>
</evidence>
<dbReference type="Gene3D" id="1.10.10.60">
    <property type="entry name" value="Homeodomain-like"/>
    <property type="match status" value="2"/>
</dbReference>
<dbReference type="Pfam" id="PF12833">
    <property type="entry name" value="HTH_18"/>
    <property type="match status" value="1"/>
</dbReference>
<dbReference type="InterPro" id="IPR029441">
    <property type="entry name" value="Cass2"/>
</dbReference>